<evidence type="ECO:0000256" key="5">
    <source>
        <dbReference type="SAM" id="Phobius"/>
    </source>
</evidence>
<evidence type="ECO:0000256" key="2">
    <source>
        <dbReference type="ARBA" id="ARBA00022692"/>
    </source>
</evidence>
<dbReference type="SUPFAM" id="SSF54427">
    <property type="entry name" value="NTF2-like"/>
    <property type="match status" value="1"/>
</dbReference>
<dbReference type="EMBL" id="JPGK01000005">
    <property type="protein sequence ID" value="KGA93746.1"/>
    <property type="molecule type" value="Genomic_DNA"/>
</dbReference>
<dbReference type="RefSeq" id="WP_036082373.1">
    <property type="nucleotide sequence ID" value="NZ_JPGK01000005.1"/>
</dbReference>
<comment type="subcellular location">
    <subcellularLocation>
        <location evidence="1">Membrane</location>
        <topology evidence="1">Single-pass membrane protein</topology>
    </subcellularLocation>
</comment>
<protein>
    <submittedName>
        <fullName evidence="7">Putative conjugal transfer protein</fullName>
    </submittedName>
</protein>
<accession>A0A094YKJ5</accession>
<evidence type="ECO:0000256" key="4">
    <source>
        <dbReference type="ARBA" id="ARBA00023136"/>
    </source>
</evidence>
<dbReference type="Proteomes" id="UP000029452">
    <property type="component" value="Unassembled WGS sequence"/>
</dbReference>
<reference evidence="7 8" key="1">
    <citation type="submission" date="2014-06" db="EMBL/GenBank/DDBJ databases">
        <title>Draft genome sequence of iron oxidizing acidophile Leptospirillum ferriphilum DSM14647.</title>
        <authorList>
            <person name="Cardenas J.P."/>
            <person name="Lazcano M."/>
            <person name="Ossandon F.J."/>
            <person name="Corbett M."/>
            <person name="Holmes D.S."/>
            <person name="Watkin E."/>
        </authorList>
    </citation>
    <scope>NUCLEOTIDE SEQUENCE [LARGE SCALE GENOMIC DNA]</scope>
    <source>
        <strain evidence="7 8">DSM 14647</strain>
    </source>
</reference>
<name>A0A094YKJ5_9BACT</name>
<feature type="transmembrane region" description="Helical" evidence="5">
    <location>
        <begin position="35"/>
        <end position="56"/>
    </location>
</feature>
<sequence>MANKEEKSSGNTGRYLDAKLEWNERYASFIVQARAFQVIALMTLTICIILAGGFVWETRQSRVVPFVVMTNKLGEAVPMQKLRQTTSVDPRILRYTLSHWITEAREVIADPIAERDIINDLYHYTSGSASKFLTRFYTHGHNPAELAAKESVNVQILSALPENGHTWRIKWRENAWNPDGNPLSSEIWTAFVTYAIKTPTSDREITENPLGIYVTSLNWTQEGR</sequence>
<dbReference type="InterPro" id="IPR035658">
    <property type="entry name" value="TrbF"/>
</dbReference>
<comment type="caution">
    <text evidence="7">The sequence shown here is derived from an EMBL/GenBank/DDBJ whole genome shotgun (WGS) entry which is preliminary data.</text>
</comment>
<dbReference type="InterPro" id="IPR007430">
    <property type="entry name" value="VirB8"/>
</dbReference>
<keyword evidence="3 5" id="KW-1133">Transmembrane helix</keyword>
<evidence type="ECO:0000313" key="7">
    <source>
        <dbReference type="EMBL" id="KGA93746.1"/>
    </source>
</evidence>
<dbReference type="InterPro" id="IPR032710">
    <property type="entry name" value="NTF2-like_dom_sf"/>
</dbReference>
<feature type="domain" description="Bacterial virulence protein VirB8" evidence="6">
    <location>
        <begin position="20"/>
        <end position="222"/>
    </location>
</feature>
<dbReference type="Pfam" id="PF04335">
    <property type="entry name" value="VirB8"/>
    <property type="match status" value="1"/>
</dbReference>
<dbReference type="OrthoDB" id="9778195at2"/>
<proteinExistence type="predicted"/>
<keyword evidence="2 5" id="KW-0812">Transmembrane</keyword>
<dbReference type="Gene3D" id="3.10.450.230">
    <property type="entry name" value="VirB8 protein"/>
    <property type="match status" value="1"/>
</dbReference>
<evidence type="ECO:0000256" key="1">
    <source>
        <dbReference type="ARBA" id="ARBA00004167"/>
    </source>
</evidence>
<organism evidence="7 8">
    <name type="scientific">Leptospirillum ferriphilum</name>
    <dbReference type="NCBI Taxonomy" id="178606"/>
    <lineage>
        <taxon>Bacteria</taxon>
        <taxon>Pseudomonadati</taxon>
        <taxon>Nitrospirota</taxon>
        <taxon>Nitrospiria</taxon>
        <taxon>Nitrospirales</taxon>
        <taxon>Nitrospiraceae</taxon>
        <taxon>Leptospirillum</taxon>
    </lineage>
</organism>
<keyword evidence="4 5" id="KW-0472">Membrane</keyword>
<dbReference type="GO" id="GO:0016020">
    <property type="term" value="C:membrane"/>
    <property type="evidence" value="ECO:0007669"/>
    <property type="project" value="UniProtKB-SubCell"/>
</dbReference>
<dbReference type="PATRIC" id="fig|178606.4.peg.1459"/>
<dbReference type="CDD" id="cd16425">
    <property type="entry name" value="TrbF"/>
    <property type="match status" value="1"/>
</dbReference>
<gene>
    <name evidence="7" type="ORF">LptCag_1456</name>
</gene>
<evidence type="ECO:0000256" key="3">
    <source>
        <dbReference type="ARBA" id="ARBA00022989"/>
    </source>
</evidence>
<dbReference type="AlphaFoldDB" id="A0A094YKJ5"/>
<evidence type="ECO:0000313" key="8">
    <source>
        <dbReference type="Proteomes" id="UP000029452"/>
    </source>
</evidence>
<evidence type="ECO:0000259" key="6">
    <source>
        <dbReference type="Pfam" id="PF04335"/>
    </source>
</evidence>